<feature type="domain" description="4'-phosphopantetheinyl transferase" evidence="3">
    <location>
        <begin position="125"/>
        <end position="215"/>
    </location>
</feature>
<keyword evidence="5" id="KW-1185">Reference proteome</keyword>
<protein>
    <submittedName>
        <fullName evidence="4">4'-phosphopantetheinyl transferase family protein</fullName>
    </submittedName>
</protein>
<dbReference type="InterPro" id="IPR050559">
    <property type="entry name" value="P-Pant_transferase_sf"/>
</dbReference>
<evidence type="ECO:0000256" key="2">
    <source>
        <dbReference type="ARBA" id="ARBA00022679"/>
    </source>
</evidence>
<accession>A0ABV9AFC4</accession>
<dbReference type="PANTHER" id="PTHR12215:SF10">
    <property type="entry name" value="L-AMINOADIPATE-SEMIALDEHYDE DEHYDROGENASE-PHOSPHOPANTETHEINYL TRANSFERASE"/>
    <property type="match status" value="1"/>
</dbReference>
<evidence type="ECO:0000259" key="3">
    <source>
        <dbReference type="Pfam" id="PF01648"/>
    </source>
</evidence>
<gene>
    <name evidence="4" type="ORF">ACFPA8_26775</name>
</gene>
<sequence length="258" mass="27672">MPEQRPEGGRFAATRAVHVWYGRGADELGKVDLTHLDDGELRLVRSRRPPLDAHYGSAHAAVRRVLADHYLGGPPSAITFGRHVCPRCGDPSHGRPRISSPVTGLEFSLSRTGPHWALAVTAGERVGIDIECGAGRAVDGAAEVALSDGELARLRAVEHAAGRREFFLRAWTRKEAVLKAAGTGIVAGMRALEVRPAQRGTVRVENAEAVRGDRPRTWLVDELALGDGLFAALAREEGRCGPVVLRPVTRTENGAVAV</sequence>
<proteinExistence type="inferred from homology"/>
<dbReference type="InterPro" id="IPR037143">
    <property type="entry name" value="4-PPantetheinyl_Trfase_dom_sf"/>
</dbReference>
<comment type="similarity">
    <text evidence="1">Belongs to the P-Pant transferase superfamily. Gsp/Sfp/HetI/AcpT family.</text>
</comment>
<dbReference type="EMBL" id="JBHSFH010000018">
    <property type="protein sequence ID" value="MFC4497739.1"/>
    <property type="molecule type" value="Genomic_DNA"/>
</dbReference>
<dbReference type="RefSeq" id="WP_386452669.1">
    <property type="nucleotide sequence ID" value="NZ_JBHSFH010000018.1"/>
</dbReference>
<keyword evidence="2 4" id="KW-0808">Transferase</keyword>
<dbReference type="Gene3D" id="3.90.470.20">
    <property type="entry name" value="4'-phosphopantetheinyl transferase domain"/>
    <property type="match status" value="1"/>
</dbReference>
<dbReference type="GO" id="GO:0016740">
    <property type="term" value="F:transferase activity"/>
    <property type="evidence" value="ECO:0007669"/>
    <property type="project" value="UniProtKB-KW"/>
</dbReference>
<evidence type="ECO:0000313" key="4">
    <source>
        <dbReference type="EMBL" id="MFC4497739.1"/>
    </source>
</evidence>
<dbReference type="InterPro" id="IPR008278">
    <property type="entry name" value="4-PPantetheinyl_Trfase_dom"/>
</dbReference>
<dbReference type="Pfam" id="PF01648">
    <property type="entry name" value="ACPS"/>
    <property type="match status" value="1"/>
</dbReference>
<dbReference type="PANTHER" id="PTHR12215">
    <property type="entry name" value="PHOSPHOPANTETHEINE TRANSFERASE"/>
    <property type="match status" value="1"/>
</dbReference>
<dbReference type="Proteomes" id="UP001595997">
    <property type="component" value="Unassembled WGS sequence"/>
</dbReference>
<evidence type="ECO:0000313" key="5">
    <source>
        <dbReference type="Proteomes" id="UP001595997"/>
    </source>
</evidence>
<organism evidence="4 5">
    <name type="scientific">Streptomyces ovatisporus</name>
    <dbReference type="NCBI Taxonomy" id="1128682"/>
    <lineage>
        <taxon>Bacteria</taxon>
        <taxon>Bacillati</taxon>
        <taxon>Actinomycetota</taxon>
        <taxon>Actinomycetes</taxon>
        <taxon>Kitasatosporales</taxon>
        <taxon>Streptomycetaceae</taxon>
        <taxon>Streptomyces</taxon>
    </lineage>
</organism>
<comment type="caution">
    <text evidence="4">The sequence shown here is derived from an EMBL/GenBank/DDBJ whole genome shotgun (WGS) entry which is preliminary data.</text>
</comment>
<reference evidence="5" key="1">
    <citation type="journal article" date="2019" name="Int. J. Syst. Evol. Microbiol.">
        <title>The Global Catalogue of Microorganisms (GCM) 10K type strain sequencing project: providing services to taxonomists for standard genome sequencing and annotation.</title>
        <authorList>
            <consortium name="The Broad Institute Genomics Platform"/>
            <consortium name="The Broad Institute Genome Sequencing Center for Infectious Disease"/>
            <person name="Wu L."/>
            <person name="Ma J."/>
        </authorList>
    </citation>
    <scope>NUCLEOTIDE SEQUENCE [LARGE SCALE GENOMIC DNA]</scope>
    <source>
        <strain evidence="5">CGMCC 4.7357</strain>
    </source>
</reference>
<evidence type="ECO:0000256" key="1">
    <source>
        <dbReference type="ARBA" id="ARBA00010990"/>
    </source>
</evidence>
<dbReference type="SUPFAM" id="SSF56214">
    <property type="entry name" value="4'-phosphopantetheinyl transferase"/>
    <property type="match status" value="2"/>
</dbReference>
<name>A0ABV9AFC4_9ACTN</name>